<evidence type="ECO:0000313" key="2">
    <source>
        <dbReference type="EMBL" id="KAL2049028.1"/>
    </source>
</evidence>
<organism evidence="2 3">
    <name type="scientific">Lepraria finkii</name>
    <dbReference type="NCBI Taxonomy" id="1340010"/>
    <lineage>
        <taxon>Eukaryota</taxon>
        <taxon>Fungi</taxon>
        <taxon>Dikarya</taxon>
        <taxon>Ascomycota</taxon>
        <taxon>Pezizomycotina</taxon>
        <taxon>Lecanoromycetes</taxon>
        <taxon>OSLEUM clade</taxon>
        <taxon>Lecanoromycetidae</taxon>
        <taxon>Lecanorales</taxon>
        <taxon>Lecanorineae</taxon>
        <taxon>Stereocaulaceae</taxon>
        <taxon>Lepraria</taxon>
    </lineage>
</organism>
<dbReference type="EMBL" id="JBHFEH010000073">
    <property type="protein sequence ID" value="KAL2049028.1"/>
    <property type="molecule type" value="Genomic_DNA"/>
</dbReference>
<evidence type="ECO:0000313" key="3">
    <source>
        <dbReference type="Proteomes" id="UP001590951"/>
    </source>
</evidence>
<protein>
    <submittedName>
        <fullName evidence="2">Uncharacterized protein</fullName>
    </submittedName>
</protein>
<feature type="compositionally biased region" description="Polar residues" evidence="1">
    <location>
        <begin position="21"/>
        <end position="33"/>
    </location>
</feature>
<feature type="region of interest" description="Disordered" evidence="1">
    <location>
        <begin position="1"/>
        <end position="33"/>
    </location>
</feature>
<keyword evidence="3" id="KW-1185">Reference proteome</keyword>
<accession>A0ABR4AZU7</accession>
<comment type="caution">
    <text evidence="2">The sequence shown here is derived from an EMBL/GenBank/DDBJ whole genome shotgun (WGS) entry which is preliminary data.</text>
</comment>
<dbReference type="Proteomes" id="UP001590951">
    <property type="component" value="Unassembled WGS sequence"/>
</dbReference>
<gene>
    <name evidence="2" type="ORF">ABVK25_010699</name>
</gene>
<proteinExistence type="predicted"/>
<evidence type="ECO:0000256" key="1">
    <source>
        <dbReference type="SAM" id="MobiDB-lite"/>
    </source>
</evidence>
<name>A0ABR4AZU7_9LECA</name>
<sequence length="119" mass="13335">MESPRVAEDEVNQLPIDETASDSGATFNATTSDDTVNDLVPSYRSSVDYMGFPIKWLREAVSPVQVVPPAAPKGKYDPWEIPCFTSIGSKSLKPVEVGFDFDMQEPPCIWLYCKEEEWL</sequence>
<reference evidence="2 3" key="1">
    <citation type="submission" date="2024-09" db="EMBL/GenBank/DDBJ databases">
        <title>Rethinking Asexuality: The Enigmatic Case of Functional Sexual Genes in Lepraria (Stereocaulaceae).</title>
        <authorList>
            <person name="Doellman M."/>
            <person name="Sun Y."/>
            <person name="Barcenas-Pena A."/>
            <person name="Lumbsch H.T."/>
            <person name="Grewe F."/>
        </authorList>
    </citation>
    <scope>NUCLEOTIDE SEQUENCE [LARGE SCALE GENOMIC DNA]</scope>
    <source>
        <strain evidence="2 3">Grewe 0041</strain>
    </source>
</reference>